<evidence type="ECO:0000256" key="1">
    <source>
        <dbReference type="ARBA" id="ARBA00004651"/>
    </source>
</evidence>
<feature type="transmembrane region" description="Helical" evidence="6">
    <location>
        <begin position="165"/>
        <end position="191"/>
    </location>
</feature>
<dbReference type="OrthoDB" id="9760224at2"/>
<feature type="domain" description="Sulfatase N-terminal" evidence="7">
    <location>
        <begin position="307"/>
        <end position="599"/>
    </location>
</feature>
<evidence type="ECO:0000256" key="6">
    <source>
        <dbReference type="SAM" id="Phobius"/>
    </source>
</evidence>
<gene>
    <name evidence="8" type="ORF">SAMN02910344_00031</name>
</gene>
<dbReference type="GO" id="GO:0005886">
    <property type="term" value="C:plasma membrane"/>
    <property type="evidence" value="ECO:0007669"/>
    <property type="project" value="UniProtKB-SubCell"/>
</dbReference>
<dbReference type="AlphaFoldDB" id="A0A662ZDU2"/>
<keyword evidence="2" id="KW-1003">Cell membrane</keyword>
<dbReference type="InterPro" id="IPR000917">
    <property type="entry name" value="Sulfatase_N"/>
</dbReference>
<dbReference type="InterPro" id="IPR017850">
    <property type="entry name" value="Alkaline_phosphatase_core_sf"/>
</dbReference>
<organism evidence="8 9">
    <name type="scientific">Ruminobacter amylophilus</name>
    <dbReference type="NCBI Taxonomy" id="867"/>
    <lineage>
        <taxon>Bacteria</taxon>
        <taxon>Pseudomonadati</taxon>
        <taxon>Pseudomonadota</taxon>
        <taxon>Gammaproteobacteria</taxon>
        <taxon>Aeromonadales</taxon>
        <taxon>Succinivibrionaceae</taxon>
        <taxon>Ruminobacter</taxon>
    </lineage>
</organism>
<evidence type="ECO:0000256" key="5">
    <source>
        <dbReference type="ARBA" id="ARBA00023136"/>
    </source>
</evidence>
<evidence type="ECO:0000256" key="3">
    <source>
        <dbReference type="ARBA" id="ARBA00022692"/>
    </source>
</evidence>
<dbReference type="PANTHER" id="PTHR47371:SF3">
    <property type="entry name" value="PHOSPHOGLYCEROL TRANSFERASE I"/>
    <property type="match status" value="1"/>
</dbReference>
<dbReference type="Pfam" id="PF00884">
    <property type="entry name" value="Sulfatase"/>
    <property type="match status" value="1"/>
</dbReference>
<keyword evidence="9" id="KW-1185">Reference proteome</keyword>
<name>A0A662ZDU2_9GAMM</name>
<dbReference type="GO" id="GO:0016740">
    <property type="term" value="F:transferase activity"/>
    <property type="evidence" value="ECO:0007669"/>
    <property type="project" value="UniProtKB-KW"/>
</dbReference>
<dbReference type="Proteomes" id="UP000243745">
    <property type="component" value="Unassembled WGS sequence"/>
</dbReference>
<feature type="transmembrane region" description="Helical" evidence="6">
    <location>
        <begin position="203"/>
        <end position="222"/>
    </location>
</feature>
<protein>
    <submittedName>
        <fullName evidence="8">Phosphoglycerol transferase MdoB</fullName>
    </submittedName>
</protein>
<sequence length="714" mass="81508">MTMTNEINKKMTVQSGFKTIGSQLCTAFATFFASTAIGMAILAIGRKIFLETFGPTAIQQISELEKITFIQTSLLFDAKFSSTIFLPVLISGILLFIPRLKKYYPKTTCIFSYAGIMLVLGLTVVQHYYYDTYKQAINTFIFSLFKEDPGAVLFTIIKDYPVLPALFLIILFLLVYYPVFKYVTAFFNWVFNGIFRKLDKTGIVLFLILQVFLTVFILRGSLTTFPLRQDNLNVSRNTIINIATGNGPAHFYWAYKWHKKEGQKPFVSARDLVMSYLNNGMETTTDNLTAPLTVKIPENEFLDKNKPDVVVAIMESMSTHMLLLDNPRIGVDVYGSFRQHAESDFLFLNFLSEGNGTSDTLMRLFTGAPDMNLSTSSNYDKKFFLNTVRPFREHGYHVIFITSGRSSWRNIGNFLTAQGVDEIIDENGIRELFPEATSGTWGIDDEYLFKTAYRTLTRKHDKPLLIFMLTITNHPPYRVPDNVTPQTIPLPKEILQRFPYDNTETIFATFRYANNSLGNFISEVKNNPRMAEKTFIAATGDHNLRGIGYSNRVDEVILGHSVPFYIYMPKAYQKATGVSYDYHRFGSHKDVMSTLAKHALSGGKMLTTGCDMLSDTDICNYPFSYNDEVGIYKKNSSYMIRNSNSEEYIACFIRNPEISYKNVLLNTPRITGLQADPSKFSNTEELCNDIESYDQLVHDIYHYNITLKDREISR</sequence>
<dbReference type="PANTHER" id="PTHR47371">
    <property type="entry name" value="LIPOTEICHOIC ACID SYNTHASE"/>
    <property type="match status" value="1"/>
</dbReference>
<keyword evidence="4 6" id="KW-1133">Transmembrane helix</keyword>
<dbReference type="CDD" id="cd16015">
    <property type="entry name" value="LTA_synthase"/>
    <property type="match status" value="1"/>
</dbReference>
<feature type="transmembrane region" description="Helical" evidence="6">
    <location>
        <begin position="80"/>
        <end position="98"/>
    </location>
</feature>
<dbReference type="InterPro" id="IPR050448">
    <property type="entry name" value="OpgB/LTA_synthase_biosynth"/>
</dbReference>
<keyword evidence="5 6" id="KW-0472">Membrane</keyword>
<dbReference type="SUPFAM" id="SSF53649">
    <property type="entry name" value="Alkaline phosphatase-like"/>
    <property type="match status" value="1"/>
</dbReference>
<accession>A0A662ZDU2</accession>
<evidence type="ECO:0000259" key="7">
    <source>
        <dbReference type="Pfam" id="PF00884"/>
    </source>
</evidence>
<evidence type="ECO:0000313" key="9">
    <source>
        <dbReference type="Proteomes" id="UP000243745"/>
    </source>
</evidence>
<dbReference type="RefSeq" id="WP_093139796.1">
    <property type="nucleotide sequence ID" value="NZ_FOXF01000001.1"/>
</dbReference>
<keyword evidence="8" id="KW-0808">Transferase</keyword>
<keyword evidence="3 6" id="KW-0812">Transmembrane</keyword>
<evidence type="ECO:0000313" key="8">
    <source>
        <dbReference type="EMBL" id="SFO96700.1"/>
    </source>
</evidence>
<reference evidence="8 9" key="1">
    <citation type="submission" date="2016-10" db="EMBL/GenBank/DDBJ databases">
        <authorList>
            <person name="Varghese N."/>
            <person name="Submissions S."/>
        </authorList>
    </citation>
    <scope>NUCLEOTIDE SEQUENCE [LARGE SCALE GENOMIC DNA]</scope>
    <source>
        <strain evidence="8 9">DSM 1361</strain>
    </source>
</reference>
<feature type="transmembrane region" description="Helical" evidence="6">
    <location>
        <begin position="110"/>
        <end position="130"/>
    </location>
</feature>
<dbReference type="Gene3D" id="3.40.720.10">
    <property type="entry name" value="Alkaline Phosphatase, subunit A"/>
    <property type="match status" value="1"/>
</dbReference>
<dbReference type="EMBL" id="FOXF01000001">
    <property type="protein sequence ID" value="SFO96700.1"/>
    <property type="molecule type" value="Genomic_DNA"/>
</dbReference>
<comment type="subcellular location">
    <subcellularLocation>
        <location evidence="1">Cell membrane</location>
        <topology evidence="1">Multi-pass membrane protein</topology>
    </subcellularLocation>
</comment>
<evidence type="ECO:0000256" key="2">
    <source>
        <dbReference type="ARBA" id="ARBA00022475"/>
    </source>
</evidence>
<feature type="transmembrane region" description="Helical" evidence="6">
    <location>
        <begin position="20"/>
        <end position="44"/>
    </location>
</feature>
<proteinExistence type="predicted"/>
<evidence type="ECO:0000256" key="4">
    <source>
        <dbReference type="ARBA" id="ARBA00022989"/>
    </source>
</evidence>